<dbReference type="AlphaFoldDB" id="A0A174GUN0"/>
<dbReference type="EMBL" id="CYZN01000036">
    <property type="protein sequence ID" value="CUO66314.1"/>
    <property type="molecule type" value="Genomic_DNA"/>
</dbReference>
<gene>
    <name evidence="1" type="ORF">ERS852478_03497</name>
</gene>
<evidence type="ECO:0000313" key="1">
    <source>
        <dbReference type="EMBL" id="CUO66314.1"/>
    </source>
</evidence>
<dbReference type="RefSeq" id="WP_055201415.1">
    <property type="nucleotide sequence ID" value="NZ_BTHH01000036.1"/>
</dbReference>
<dbReference type="Proteomes" id="UP000095431">
    <property type="component" value="Unassembled WGS sequence"/>
</dbReference>
<organism evidence="1 2">
    <name type="scientific">Blautia wexlerae</name>
    <dbReference type="NCBI Taxonomy" id="418240"/>
    <lineage>
        <taxon>Bacteria</taxon>
        <taxon>Bacillati</taxon>
        <taxon>Bacillota</taxon>
        <taxon>Clostridia</taxon>
        <taxon>Lachnospirales</taxon>
        <taxon>Lachnospiraceae</taxon>
        <taxon>Blautia</taxon>
    </lineage>
</organism>
<protein>
    <submittedName>
        <fullName evidence="1">Uncharacterized protein</fullName>
    </submittedName>
</protein>
<accession>A0A174GUN0</accession>
<name>A0A174GUN0_9FIRM</name>
<evidence type="ECO:0000313" key="2">
    <source>
        <dbReference type="Proteomes" id="UP000095431"/>
    </source>
</evidence>
<reference evidence="1 2" key="1">
    <citation type="submission" date="2015-09" db="EMBL/GenBank/DDBJ databases">
        <authorList>
            <consortium name="Pathogen Informatics"/>
        </authorList>
    </citation>
    <scope>NUCLEOTIDE SEQUENCE [LARGE SCALE GENOMIC DNA]</scope>
    <source>
        <strain evidence="1 2">2789STDY5834863</strain>
    </source>
</reference>
<sequence length="279" mass="32835">MKNSSERKRYKTNPNFDAYLLYSYIQMKRNASDKISRDKADKLIYEYLNNYIMYELYYSYRSTLEKCEFQELYQSLWVEVLADLPRFNPDLGRATTFFRYSIKHAVCIFVSFKKYNTTPYLANQLEKIKKIQQECEESGTPFTVELASKYLHCTIPTVLNYQVKLGMESSFSYEVISVTNKYFSYDSYDEEATDSKPISSYSDAELRKLVKDFSEKELCLLNMYLQMCTQENSYNIEEFRKAKASQSAMTKAETEQAIIKIEDLFKKIGINKALRGQTP</sequence>
<proteinExistence type="predicted"/>